<dbReference type="GO" id="GO:0016887">
    <property type="term" value="F:ATP hydrolysis activity"/>
    <property type="evidence" value="ECO:0007669"/>
    <property type="project" value="TreeGrafter"/>
</dbReference>
<feature type="compositionally biased region" description="Low complexity" evidence="1">
    <location>
        <begin position="100"/>
        <end position="116"/>
    </location>
</feature>
<dbReference type="GO" id="GO:0005524">
    <property type="term" value="F:ATP binding"/>
    <property type="evidence" value="ECO:0007669"/>
    <property type="project" value="InterPro"/>
</dbReference>
<dbReference type="AlphaFoldDB" id="X7YHN8"/>
<evidence type="ECO:0000259" key="2">
    <source>
        <dbReference type="Pfam" id="PF08494"/>
    </source>
</evidence>
<feature type="region of interest" description="Disordered" evidence="1">
    <location>
        <begin position="183"/>
        <end position="212"/>
    </location>
</feature>
<sequence length="227" mass="24848">MGLNEYATENLWRLLDDQRSATAAVPTDTTLLVERFRDELGDWRVILHSPYGLRVHGPLALAVAAGWPNATGSTKNRPPPTTASWCACQTPMPPGHRPARSCSSSTPTTSTRSSPTKWGVRHYSPRVFGNARPVPCCCRGDTPVAVRRCGTNASAPPSCSTWPANTPTFRSCWKRSVNACKTSMTSRPDHPDGRHRRPPRPGGGGRDRHTVTVRGVAAVRLRRRVHV</sequence>
<name>X7YHN8_MYCXE</name>
<dbReference type="InterPro" id="IPR013701">
    <property type="entry name" value="Lhr-like_DEAD/DEAH_assoc"/>
</dbReference>
<evidence type="ECO:0000256" key="1">
    <source>
        <dbReference type="SAM" id="MobiDB-lite"/>
    </source>
</evidence>
<feature type="region of interest" description="Disordered" evidence="1">
    <location>
        <begin position="97"/>
        <end position="118"/>
    </location>
</feature>
<organism evidence="3">
    <name type="scientific">Mycobacterium xenopi 4042</name>
    <dbReference type="NCBI Taxonomy" id="1299334"/>
    <lineage>
        <taxon>Bacteria</taxon>
        <taxon>Bacillati</taxon>
        <taxon>Actinomycetota</taxon>
        <taxon>Actinomycetes</taxon>
        <taxon>Mycobacteriales</taxon>
        <taxon>Mycobacteriaceae</taxon>
        <taxon>Mycobacterium</taxon>
    </lineage>
</organism>
<evidence type="ECO:0000313" key="3">
    <source>
        <dbReference type="EMBL" id="EUA06619.1"/>
    </source>
</evidence>
<comment type="caution">
    <text evidence="3">The sequence shown here is derived from an EMBL/GenBank/DDBJ whole genome shotgun (WGS) entry which is preliminary data.</text>
</comment>
<gene>
    <name evidence="3" type="ORF">I553_0358</name>
</gene>
<dbReference type="PANTHER" id="PTHR47962">
    <property type="entry name" value="ATP-DEPENDENT HELICASE LHR-RELATED-RELATED"/>
    <property type="match status" value="1"/>
</dbReference>
<protein>
    <submittedName>
        <fullName evidence="3">DEAD/H associated family protein</fullName>
    </submittedName>
</protein>
<feature type="domain" description="Lhr-like DEAD/H associated" evidence="2">
    <location>
        <begin position="25"/>
        <end position="72"/>
    </location>
</feature>
<dbReference type="PANTHER" id="PTHR47962:SF5">
    <property type="entry name" value="ATP-DEPENDENT HELICASE LHR-RELATED"/>
    <property type="match status" value="1"/>
</dbReference>
<proteinExistence type="predicted"/>
<dbReference type="PATRIC" id="fig|1299334.3.peg.9947"/>
<dbReference type="GO" id="GO:0003677">
    <property type="term" value="F:DNA binding"/>
    <property type="evidence" value="ECO:0007669"/>
    <property type="project" value="TreeGrafter"/>
</dbReference>
<dbReference type="Pfam" id="PF08494">
    <property type="entry name" value="DEAD_assoc"/>
    <property type="match status" value="1"/>
</dbReference>
<reference evidence="3" key="1">
    <citation type="submission" date="2014-01" db="EMBL/GenBank/DDBJ databases">
        <authorList>
            <person name="Brown-Elliot B."/>
            <person name="Wallace R."/>
            <person name="Lenaerts A."/>
            <person name="Ordway D."/>
            <person name="DeGroote M.A."/>
            <person name="Parker T."/>
            <person name="Sizemore C."/>
            <person name="Tallon L.J."/>
            <person name="Sadzewicz L.K."/>
            <person name="Sengamalay N."/>
            <person name="Fraser C.M."/>
            <person name="Hine E."/>
            <person name="Shefchek K.A."/>
            <person name="Das S.P."/>
            <person name="Tettelin H."/>
        </authorList>
    </citation>
    <scope>NUCLEOTIDE SEQUENCE [LARGE SCALE GENOMIC DNA]</scope>
    <source>
        <strain evidence="3">4042</strain>
    </source>
</reference>
<dbReference type="InterPro" id="IPR052511">
    <property type="entry name" value="ATP-dep_Helicase"/>
</dbReference>
<accession>X7YHN8</accession>
<dbReference type="EMBL" id="JAOB01000093">
    <property type="protein sequence ID" value="EUA06619.1"/>
    <property type="molecule type" value="Genomic_DNA"/>
</dbReference>